<evidence type="ECO:0000313" key="1">
    <source>
        <dbReference type="EMBL" id="MBB4968213.1"/>
    </source>
</evidence>
<accession>A0A7W7T7Y0</accession>
<dbReference type="GO" id="GO:0008641">
    <property type="term" value="F:ubiquitin-like modifier activating enzyme activity"/>
    <property type="evidence" value="ECO:0007669"/>
    <property type="project" value="InterPro"/>
</dbReference>
<keyword evidence="2" id="KW-1185">Reference proteome</keyword>
<reference evidence="1 2" key="1">
    <citation type="submission" date="2020-08" db="EMBL/GenBank/DDBJ databases">
        <title>Sequencing the genomes of 1000 actinobacteria strains.</title>
        <authorList>
            <person name="Klenk H.-P."/>
        </authorList>
    </citation>
    <scope>NUCLEOTIDE SEQUENCE [LARGE SCALE GENOMIC DNA]</scope>
    <source>
        <strain evidence="1 2">DSM 45084</strain>
    </source>
</reference>
<evidence type="ECO:0008006" key="3">
    <source>
        <dbReference type="Google" id="ProtNLM"/>
    </source>
</evidence>
<proteinExistence type="predicted"/>
<dbReference type="Gene3D" id="3.40.50.720">
    <property type="entry name" value="NAD(P)-binding Rossmann-like Domain"/>
    <property type="match status" value="1"/>
</dbReference>
<dbReference type="RefSeq" id="WP_312865851.1">
    <property type="nucleotide sequence ID" value="NZ_BAABAI010000041.1"/>
</dbReference>
<protein>
    <recommendedName>
        <fullName evidence="3">Bacteriocin biosynthesis cyclodehydratase domain-containing protein</fullName>
    </recommendedName>
</protein>
<organism evidence="1 2">
    <name type="scientific">Saccharothrix violaceirubra</name>
    <dbReference type="NCBI Taxonomy" id="413306"/>
    <lineage>
        <taxon>Bacteria</taxon>
        <taxon>Bacillati</taxon>
        <taxon>Actinomycetota</taxon>
        <taxon>Actinomycetes</taxon>
        <taxon>Pseudonocardiales</taxon>
        <taxon>Pseudonocardiaceae</taxon>
        <taxon>Saccharothrix</taxon>
    </lineage>
</organism>
<evidence type="ECO:0000313" key="2">
    <source>
        <dbReference type="Proteomes" id="UP000542674"/>
    </source>
</evidence>
<name>A0A7W7T7Y0_9PSEU</name>
<dbReference type="Proteomes" id="UP000542674">
    <property type="component" value="Unassembled WGS sequence"/>
</dbReference>
<dbReference type="InterPro" id="IPR035985">
    <property type="entry name" value="Ubiquitin-activating_enz"/>
</dbReference>
<dbReference type="SUPFAM" id="SSF69572">
    <property type="entry name" value="Activating enzymes of the ubiquitin-like proteins"/>
    <property type="match status" value="1"/>
</dbReference>
<gene>
    <name evidence="1" type="ORF">F4559_005572</name>
</gene>
<dbReference type="AlphaFoldDB" id="A0A7W7T7Y0"/>
<comment type="caution">
    <text evidence="1">The sequence shown here is derived from an EMBL/GenBank/DDBJ whole genome shotgun (WGS) entry which is preliminary data.</text>
</comment>
<sequence>MDLPDRPRALPGLPLLKRHRDVVQIGVDGRHAVIVEQLPPPLVEALLGLRGRHTLAELRARLPHHADDLVGVLRGLVEAGLVDETVPQDGRLTAETTAWALRTRRSARHVPEARAKRCVAVRGDGRLAVAVAAQLAAAGVGFVRVRAEGRVGAEDTGCGYLDADVGRPRAEAAADAVRRARETVRRGSGAPDLVILTDALAYGPEVAWPLMKARTPHLVVRAREGLGVVGPLVVPGRSSCLRCADLHKGDVDDGWPMIAAQLADLPQHADLATTTATAGCAVAQALQALDHGDAAIARPPTWDATLEVDAFAGSVLHRIAPVHPRCDCRSLA</sequence>
<dbReference type="EMBL" id="JACHJS010000001">
    <property type="protein sequence ID" value="MBB4968213.1"/>
    <property type="molecule type" value="Genomic_DNA"/>
</dbReference>